<dbReference type="OrthoDB" id="8238029at2"/>
<proteinExistence type="predicted"/>
<name>A0A1C2E6Z8_9HYPH</name>
<evidence type="ECO:0000313" key="2">
    <source>
        <dbReference type="EMBL" id="OCX22735.1"/>
    </source>
</evidence>
<evidence type="ECO:0000256" key="1">
    <source>
        <dbReference type="SAM" id="MobiDB-lite"/>
    </source>
</evidence>
<gene>
    <name evidence="2" type="ORF">QV13_04500</name>
</gene>
<dbReference type="InterPro" id="IPR022037">
    <property type="entry name" value="DUF3606"/>
</dbReference>
<dbReference type="Pfam" id="PF12244">
    <property type="entry name" value="DUF3606"/>
    <property type="match status" value="1"/>
</dbReference>
<protein>
    <submittedName>
        <fullName evidence="2">DUF3606 domain-containing protein</fullName>
    </submittedName>
</protein>
<sequence>MVDDKSKRDFRDRDRVSGAEDYEVEHFAQQNGLTPQQVRNLIAKQGNSRAVLAEEARRLRENSGKD</sequence>
<feature type="compositionally biased region" description="Basic and acidic residues" evidence="1">
    <location>
        <begin position="52"/>
        <end position="66"/>
    </location>
</feature>
<dbReference type="Proteomes" id="UP000094412">
    <property type="component" value="Unassembled WGS sequence"/>
</dbReference>
<comment type="caution">
    <text evidence="2">The sequence shown here is derived from an EMBL/GenBank/DDBJ whole genome shotgun (WGS) entry which is preliminary data.</text>
</comment>
<keyword evidence="3" id="KW-1185">Reference proteome</keyword>
<evidence type="ECO:0000313" key="3">
    <source>
        <dbReference type="Proteomes" id="UP000094412"/>
    </source>
</evidence>
<organism evidence="2 3">
    <name type="scientific">Mesorhizobium hungaricum</name>
    <dbReference type="NCBI Taxonomy" id="1566387"/>
    <lineage>
        <taxon>Bacteria</taxon>
        <taxon>Pseudomonadati</taxon>
        <taxon>Pseudomonadota</taxon>
        <taxon>Alphaproteobacteria</taxon>
        <taxon>Hyphomicrobiales</taxon>
        <taxon>Phyllobacteriaceae</taxon>
        <taxon>Mesorhizobium</taxon>
    </lineage>
</organism>
<feature type="region of interest" description="Disordered" evidence="1">
    <location>
        <begin position="47"/>
        <end position="66"/>
    </location>
</feature>
<reference evidence="2 3" key="1">
    <citation type="submission" date="2016-08" db="EMBL/GenBank/DDBJ databases">
        <title>Whole genome sequence of Mesorhizobium sp. strain UASWS1009 isolated from industrial sewage.</title>
        <authorList>
            <person name="Crovadore J."/>
            <person name="Calmin G."/>
            <person name="Chablais R."/>
            <person name="Cochard B."/>
            <person name="Lefort F."/>
        </authorList>
    </citation>
    <scope>NUCLEOTIDE SEQUENCE [LARGE SCALE GENOMIC DNA]</scope>
    <source>
        <strain evidence="2 3">UASWS1009</strain>
    </source>
</reference>
<accession>A0A1C2E6Z8</accession>
<dbReference type="RefSeq" id="WP_065996733.1">
    <property type="nucleotide sequence ID" value="NZ_MDEO01000026.1"/>
</dbReference>
<dbReference type="EMBL" id="MDEO01000026">
    <property type="protein sequence ID" value="OCX22735.1"/>
    <property type="molecule type" value="Genomic_DNA"/>
</dbReference>
<dbReference type="AlphaFoldDB" id="A0A1C2E6Z8"/>